<keyword evidence="4 7" id="KW-0689">Ribosomal protein</keyword>
<dbReference type="STRING" id="162209.IJ22_43090"/>
<dbReference type="FunFam" id="4.10.640.10:FF:000003">
    <property type="entry name" value="30S ribosomal protein S18"/>
    <property type="match status" value="1"/>
</dbReference>
<keyword evidence="11" id="KW-1185">Reference proteome</keyword>
<reference evidence="11" key="1">
    <citation type="submission" date="2015-12" db="EMBL/GenBank/DDBJ databases">
        <title>Complete genome sequences of two moderately thermophilic Paenibacillus species.</title>
        <authorList>
            <person name="Butler R.III."/>
            <person name="Wang J."/>
            <person name="Stark B.C."/>
            <person name="Pombert J.-F."/>
        </authorList>
    </citation>
    <scope>NUCLEOTIDE SEQUENCE [LARGE SCALE GENOMIC DNA]</scope>
    <source>
        <strain evidence="11">32O-Y</strain>
    </source>
</reference>
<evidence type="ECO:0000256" key="9">
    <source>
        <dbReference type="SAM" id="MobiDB-lite"/>
    </source>
</evidence>
<evidence type="ECO:0000256" key="6">
    <source>
        <dbReference type="ARBA" id="ARBA00035141"/>
    </source>
</evidence>
<evidence type="ECO:0000256" key="7">
    <source>
        <dbReference type="HAMAP-Rule" id="MF_00270"/>
    </source>
</evidence>
<dbReference type="GO" id="GO:0022627">
    <property type="term" value="C:cytosolic small ribosomal subunit"/>
    <property type="evidence" value="ECO:0007669"/>
    <property type="project" value="TreeGrafter"/>
</dbReference>
<comment type="subunit">
    <text evidence="7">Part of the 30S ribosomal subunit. Forms a tight heterodimer with protein bS6.</text>
</comment>
<proteinExistence type="inferred from homology"/>
<dbReference type="AlphaFoldDB" id="A0A0U2VMR5"/>
<evidence type="ECO:0000256" key="2">
    <source>
        <dbReference type="ARBA" id="ARBA00022730"/>
    </source>
</evidence>
<dbReference type="Gene3D" id="4.10.640.10">
    <property type="entry name" value="Ribosomal protein S18"/>
    <property type="match status" value="1"/>
</dbReference>
<keyword evidence="3 7" id="KW-0694">RNA-binding</keyword>
<dbReference type="Pfam" id="PF01084">
    <property type="entry name" value="Ribosomal_S18"/>
    <property type="match status" value="1"/>
</dbReference>
<dbReference type="PROSITE" id="PS00057">
    <property type="entry name" value="RIBOSOMAL_S18"/>
    <property type="match status" value="1"/>
</dbReference>
<dbReference type="InterPro" id="IPR001648">
    <property type="entry name" value="Ribosomal_bS18"/>
</dbReference>
<comment type="similarity">
    <text evidence="1 7 8">Belongs to the bacterial ribosomal protein bS18 family.</text>
</comment>
<evidence type="ECO:0000256" key="5">
    <source>
        <dbReference type="ARBA" id="ARBA00023274"/>
    </source>
</evidence>
<dbReference type="InterPro" id="IPR036870">
    <property type="entry name" value="Ribosomal_bS18_sf"/>
</dbReference>
<protein>
    <recommendedName>
        <fullName evidence="6 7">Small ribosomal subunit protein bS18</fullName>
    </recommendedName>
</protein>
<dbReference type="GO" id="GO:0070181">
    <property type="term" value="F:small ribosomal subunit rRNA binding"/>
    <property type="evidence" value="ECO:0007669"/>
    <property type="project" value="TreeGrafter"/>
</dbReference>
<evidence type="ECO:0000256" key="1">
    <source>
        <dbReference type="ARBA" id="ARBA00005589"/>
    </source>
</evidence>
<dbReference type="SUPFAM" id="SSF46911">
    <property type="entry name" value="Ribosomal protein S18"/>
    <property type="match status" value="1"/>
</dbReference>
<dbReference type="PATRIC" id="fig|162209.4.peg.4550"/>
<reference evidence="10 11" key="2">
    <citation type="journal article" date="2016" name="Genome Announc.">
        <title>Complete Genome Sequences of Two Interactive Moderate Thermophiles, Paenibacillus napthalenovorans 32O-Y and Paenibacillus sp. 32O-W.</title>
        <authorList>
            <person name="Butler R.R.III."/>
            <person name="Wang J."/>
            <person name="Stark B.C."/>
            <person name="Pombert J.F."/>
        </authorList>
    </citation>
    <scope>NUCLEOTIDE SEQUENCE [LARGE SCALE GENOMIC DNA]</scope>
    <source>
        <strain evidence="10 11">32O-Y</strain>
    </source>
</reference>
<keyword evidence="2 7" id="KW-0699">rRNA-binding</keyword>
<name>A0A0U2VMR5_9BACL</name>
<dbReference type="EMBL" id="CP013652">
    <property type="protein sequence ID" value="ALS24595.1"/>
    <property type="molecule type" value="Genomic_DNA"/>
</dbReference>
<dbReference type="GO" id="GO:0003735">
    <property type="term" value="F:structural constituent of ribosome"/>
    <property type="evidence" value="ECO:0007669"/>
    <property type="project" value="InterPro"/>
</dbReference>
<dbReference type="KEGG" id="pnp:IJ22_43090"/>
<dbReference type="PANTHER" id="PTHR13479:SF40">
    <property type="entry name" value="SMALL RIBOSOMAL SUBUNIT PROTEIN BS18M"/>
    <property type="match status" value="1"/>
</dbReference>
<dbReference type="Proteomes" id="UP000061660">
    <property type="component" value="Chromosome"/>
</dbReference>
<dbReference type="NCBIfam" id="TIGR00165">
    <property type="entry name" value="S18"/>
    <property type="match status" value="1"/>
</dbReference>
<evidence type="ECO:0000256" key="3">
    <source>
        <dbReference type="ARBA" id="ARBA00022884"/>
    </source>
</evidence>
<feature type="compositionally biased region" description="Basic and acidic residues" evidence="9">
    <location>
        <begin position="1"/>
        <end position="20"/>
    </location>
</feature>
<dbReference type="PANTHER" id="PTHR13479">
    <property type="entry name" value="30S RIBOSOMAL PROTEIN S18"/>
    <property type="match status" value="1"/>
</dbReference>
<evidence type="ECO:0000256" key="8">
    <source>
        <dbReference type="RuleBase" id="RU003910"/>
    </source>
</evidence>
<dbReference type="GO" id="GO:0006412">
    <property type="term" value="P:translation"/>
    <property type="evidence" value="ECO:0007669"/>
    <property type="project" value="UniProtKB-UniRule"/>
</dbReference>
<organism evidence="10 11">
    <name type="scientific">Paenibacillus naphthalenovorans</name>
    <dbReference type="NCBI Taxonomy" id="162209"/>
    <lineage>
        <taxon>Bacteria</taxon>
        <taxon>Bacillati</taxon>
        <taxon>Bacillota</taxon>
        <taxon>Bacilli</taxon>
        <taxon>Bacillales</taxon>
        <taxon>Paenibacillaceae</taxon>
        <taxon>Paenibacillus</taxon>
    </lineage>
</organism>
<keyword evidence="5 7" id="KW-0687">Ribonucleoprotein</keyword>
<feature type="region of interest" description="Disordered" evidence="9">
    <location>
        <begin position="1"/>
        <end position="29"/>
    </location>
</feature>
<sequence>MAFEKRERSEDRGERGERKFSGRGKKGGKRRKVCYFTVNKIKHIDYKDIETLKKFISERGKILPRRVTGTSAKYQRALTIAIKRARQIALLPYTTE</sequence>
<comment type="function">
    <text evidence="7">Binds as a heterodimer with protein bS6 to the central domain of the 16S rRNA, where it helps stabilize the platform of the 30S subunit.</text>
</comment>
<dbReference type="InterPro" id="IPR018275">
    <property type="entry name" value="Ribosomal_bS18_CS"/>
</dbReference>
<dbReference type="PRINTS" id="PR00974">
    <property type="entry name" value="RIBOSOMALS18"/>
</dbReference>
<accession>A0A0U2VMR5</accession>
<evidence type="ECO:0000313" key="10">
    <source>
        <dbReference type="EMBL" id="ALS24595.1"/>
    </source>
</evidence>
<evidence type="ECO:0000313" key="11">
    <source>
        <dbReference type="Proteomes" id="UP000061660"/>
    </source>
</evidence>
<dbReference type="HAMAP" id="MF_00270">
    <property type="entry name" value="Ribosomal_bS18"/>
    <property type="match status" value="1"/>
</dbReference>
<gene>
    <name evidence="7" type="primary">rpsR</name>
    <name evidence="10" type="ORF">IJ22_43090</name>
</gene>
<evidence type="ECO:0000256" key="4">
    <source>
        <dbReference type="ARBA" id="ARBA00022980"/>
    </source>
</evidence>
<dbReference type="RefSeq" id="WP_062410209.1">
    <property type="nucleotide sequence ID" value="NZ_BJCS01000021.1"/>
</dbReference>
<dbReference type="OrthoDB" id="9812008at2"/>